<feature type="chain" id="PRO_5015034093" evidence="13">
    <location>
        <begin position="17"/>
        <end position="470"/>
    </location>
</feature>
<organism evidence="18">
    <name type="scientific">Lygus hesperus</name>
    <name type="common">Western plant bug</name>
    <dbReference type="NCBI Taxonomy" id="30085"/>
    <lineage>
        <taxon>Eukaryota</taxon>
        <taxon>Metazoa</taxon>
        <taxon>Ecdysozoa</taxon>
        <taxon>Arthropoda</taxon>
        <taxon>Hexapoda</taxon>
        <taxon>Insecta</taxon>
        <taxon>Pterygota</taxon>
        <taxon>Neoptera</taxon>
        <taxon>Paraneoptera</taxon>
        <taxon>Hemiptera</taxon>
        <taxon>Heteroptera</taxon>
        <taxon>Panheteroptera</taxon>
        <taxon>Cimicomorpha</taxon>
        <taxon>Miridae</taxon>
        <taxon>Mirini</taxon>
        <taxon>Lygus</taxon>
    </lineage>
</organism>
<dbReference type="EMBL" id="GBHO01038381">
    <property type="protein sequence ID" value="JAG05223.1"/>
    <property type="molecule type" value="Transcribed_RNA"/>
</dbReference>
<evidence type="ECO:0000256" key="4">
    <source>
        <dbReference type="ARBA" id="ARBA00022614"/>
    </source>
</evidence>
<dbReference type="InterPro" id="IPR001611">
    <property type="entry name" value="Leu-rich_rpt"/>
</dbReference>
<keyword evidence="8" id="KW-1133">Transmembrane helix</keyword>
<feature type="signal peptide" evidence="13">
    <location>
        <begin position="1"/>
        <end position="16"/>
    </location>
</feature>
<keyword evidence="12" id="KW-0407">Ion channel</keyword>
<evidence type="ECO:0000313" key="20">
    <source>
        <dbReference type="EMBL" id="JAQ06138.1"/>
    </source>
</evidence>
<keyword evidence="5" id="KW-0812">Transmembrane</keyword>
<dbReference type="GO" id="GO:0034220">
    <property type="term" value="P:monoatomic ion transmembrane transport"/>
    <property type="evidence" value="ECO:0007669"/>
    <property type="project" value="UniProtKB-KW"/>
</dbReference>
<evidence type="ECO:0000256" key="3">
    <source>
        <dbReference type="ARBA" id="ARBA00022475"/>
    </source>
</evidence>
<keyword evidence="4" id="KW-0433">Leucine-rich repeat</keyword>
<dbReference type="InterPro" id="IPR003591">
    <property type="entry name" value="Leu-rich_rpt_typical-subtyp"/>
</dbReference>
<evidence type="ECO:0000256" key="8">
    <source>
        <dbReference type="ARBA" id="ARBA00022989"/>
    </source>
</evidence>
<keyword evidence="3" id="KW-1003">Cell membrane</keyword>
<evidence type="ECO:0000256" key="2">
    <source>
        <dbReference type="ARBA" id="ARBA00022448"/>
    </source>
</evidence>
<dbReference type="EMBL" id="GBHO01007874">
    <property type="protein sequence ID" value="JAG35730.1"/>
    <property type="molecule type" value="Transcribed_RNA"/>
</dbReference>
<evidence type="ECO:0000313" key="19">
    <source>
        <dbReference type="EMBL" id="JAG64752.1"/>
    </source>
</evidence>
<dbReference type="AlphaFoldDB" id="A0A0A9Z1P9"/>
<evidence type="ECO:0000256" key="6">
    <source>
        <dbReference type="ARBA" id="ARBA00022729"/>
    </source>
</evidence>
<evidence type="ECO:0000256" key="7">
    <source>
        <dbReference type="ARBA" id="ARBA00022737"/>
    </source>
</evidence>
<proteinExistence type="predicted"/>
<dbReference type="PANTHER" id="PTHR46473">
    <property type="entry name" value="GH08155P"/>
    <property type="match status" value="1"/>
</dbReference>
<comment type="subcellular location">
    <subcellularLocation>
        <location evidence="1">Cell membrane</location>
        <topology evidence="1">Single-pass membrane protein</topology>
    </subcellularLocation>
</comment>
<accession>A0A0A9Z1P9</accession>
<dbReference type="Gene3D" id="3.80.10.10">
    <property type="entry name" value="Ribonuclease Inhibitor"/>
    <property type="match status" value="2"/>
</dbReference>
<reference evidence="18" key="2">
    <citation type="submission" date="2014-07" db="EMBL/GenBank/DDBJ databases">
        <authorList>
            <person name="Hull J."/>
        </authorList>
    </citation>
    <scope>NUCLEOTIDE SEQUENCE</scope>
</reference>
<dbReference type="PROSITE" id="PS51450">
    <property type="entry name" value="LRR"/>
    <property type="match status" value="1"/>
</dbReference>
<evidence type="ECO:0000256" key="1">
    <source>
        <dbReference type="ARBA" id="ARBA00004162"/>
    </source>
</evidence>
<keyword evidence="10" id="KW-0472">Membrane</keyword>
<evidence type="ECO:0000256" key="11">
    <source>
        <dbReference type="ARBA" id="ARBA00023157"/>
    </source>
</evidence>
<dbReference type="InterPro" id="IPR032675">
    <property type="entry name" value="LRR_dom_sf"/>
</dbReference>
<dbReference type="EMBL" id="GBRD01001069">
    <property type="protein sequence ID" value="JAG64752.1"/>
    <property type="molecule type" value="Transcribed_RNA"/>
</dbReference>
<dbReference type="EMBL" id="GBHO01038385">
    <property type="protein sequence ID" value="JAG05219.1"/>
    <property type="molecule type" value="Transcribed_RNA"/>
</dbReference>
<reference evidence="18" key="1">
    <citation type="journal article" date="2014" name="PLoS ONE">
        <title>Transcriptome-Based Identification of ABC Transporters in the Western Tarnished Plant Bug Lygus hesperus.</title>
        <authorList>
            <person name="Hull J.J."/>
            <person name="Chaney K."/>
            <person name="Geib S.M."/>
            <person name="Fabrick J.A."/>
            <person name="Brent C.S."/>
            <person name="Walsh D."/>
            <person name="Lavine L.C."/>
        </authorList>
    </citation>
    <scope>NUCLEOTIDE SEQUENCE</scope>
</reference>
<dbReference type="SUPFAM" id="SSF52058">
    <property type="entry name" value="L domain-like"/>
    <property type="match status" value="1"/>
</dbReference>
<dbReference type="EMBL" id="GBHO01038384">
    <property type="protein sequence ID" value="JAG05220.1"/>
    <property type="molecule type" value="Transcribed_RNA"/>
</dbReference>
<sequence>MKIVVFLLVCLKLCSCCQPVSESDCPPSGLHCDCGRAKNLSDTVVCCNINTPYKYLQGLACGGVEKSTIKHLHIFNYTLEIFNASSSKWRHLETLSVTGSQFKMVDGQFKGDLKCVNFSSNSLISIYSDAFTNLSSLLTLDLSNNNLTQLPNFPSIQNKNLTLDISRNIQLQCQNIQDNLLTMEPFTNLHIDHENETFCAVAPKKLGWFNSTYAMPWSQMVMRRIVSVDCPSGPKYQCSCTLLGTEYVPNKPSAFSVQVDCAGRQLTELPKTLPPNTHILNVSNNSISSLEKLVNDSSYSNLKEFFADNNKIDNIKCLEGSTFLYGFRRFNLSGNRIKSIPTYLFSNVFDSRWDDKHVTLGGNPINCDCNTAQSLKMWLLSKRDYITDYADVFCDKEELGRVINLDMNKVCIYQKDWTDYIYYIIAGEILLLILLISKVSYDYWVFKTSGYLPWPASKMPKLPCDWVFET</sequence>
<keyword evidence="9" id="KW-0406">Ion transport</keyword>
<evidence type="ECO:0000256" key="12">
    <source>
        <dbReference type="ARBA" id="ARBA00023303"/>
    </source>
</evidence>
<evidence type="ECO:0000256" key="10">
    <source>
        <dbReference type="ARBA" id="ARBA00023136"/>
    </source>
</evidence>
<evidence type="ECO:0000313" key="17">
    <source>
        <dbReference type="EMBL" id="JAG05223.1"/>
    </source>
</evidence>
<dbReference type="PANTHER" id="PTHR46473:SF10">
    <property type="entry name" value="LD45603P-RELATED"/>
    <property type="match status" value="1"/>
</dbReference>
<reference evidence="20" key="4">
    <citation type="journal article" date="2016" name="Gigascience">
        <title>De novo construction of an expanded transcriptome assembly for the western tarnished plant bug, Lygus hesperus.</title>
        <authorList>
            <person name="Tassone E.E."/>
            <person name="Geib S.M."/>
            <person name="Hall B."/>
            <person name="Fabrick J.A."/>
            <person name="Brent C.S."/>
            <person name="Hull J.J."/>
        </authorList>
    </citation>
    <scope>NUCLEOTIDE SEQUENCE</scope>
</reference>
<evidence type="ECO:0000256" key="9">
    <source>
        <dbReference type="ARBA" id="ARBA00023065"/>
    </source>
</evidence>
<dbReference type="SMART" id="SM00369">
    <property type="entry name" value="LRR_TYP"/>
    <property type="match status" value="2"/>
</dbReference>
<keyword evidence="6 13" id="KW-0732">Signal</keyword>
<keyword evidence="7" id="KW-0677">Repeat</keyword>
<protein>
    <submittedName>
        <fullName evidence="18">Protein halfway</fullName>
    </submittedName>
</protein>
<name>A0A0A9Z1P9_LYGHE</name>
<evidence type="ECO:0000313" key="18">
    <source>
        <dbReference type="EMBL" id="JAG35730.1"/>
    </source>
</evidence>
<evidence type="ECO:0000313" key="14">
    <source>
        <dbReference type="EMBL" id="JAG05219.1"/>
    </source>
</evidence>
<evidence type="ECO:0000256" key="13">
    <source>
        <dbReference type="SAM" id="SignalP"/>
    </source>
</evidence>
<keyword evidence="2" id="KW-0813">Transport</keyword>
<dbReference type="EMBL" id="GBHO01038383">
    <property type="protein sequence ID" value="JAG05221.1"/>
    <property type="molecule type" value="Transcribed_RNA"/>
</dbReference>
<dbReference type="GO" id="GO:0005886">
    <property type="term" value="C:plasma membrane"/>
    <property type="evidence" value="ECO:0007669"/>
    <property type="project" value="UniProtKB-SubCell"/>
</dbReference>
<reference evidence="19" key="3">
    <citation type="submission" date="2014-09" db="EMBL/GenBank/DDBJ databases">
        <authorList>
            <person name="Magalhaes I.L.F."/>
            <person name="Oliveira U."/>
            <person name="Santos F.R."/>
            <person name="Vidigal T.H.D.A."/>
            <person name="Brescovit A.D."/>
            <person name="Santos A.J."/>
        </authorList>
    </citation>
    <scope>NUCLEOTIDE SEQUENCE</scope>
</reference>
<gene>
    <name evidence="18" type="primary">hfw_0</name>
    <name evidence="20" type="synonym">hfw</name>
    <name evidence="14" type="synonym">hfw_1</name>
    <name evidence="16" type="synonym">hfw_2</name>
    <name evidence="15" type="synonym">hfw_3</name>
    <name evidence="17" type="synonym">hfw_4</name>
    <name evidence="16" type="ORF">CM83_61402</name>
    <name evidence="15" type="ORF">CM83_61403</name>
    <name evidence="14" type="ORF">CM83_61404</name>
    <name evidence="18" type="ORF">CM83_61405</name>
    <name evidence="17" type="ORF">CM83_61406</name>
    <name evidence="20" type="ORF">g.75321</name>
</gene>
<evidence type="ECO:0000256" key="5">
    <source>
        <dbReference type="ARBA" id="ARBA00022692"/>
    </source>
</evidence>
<evidence type="ECO:0000313" key="15">
    <source>
        <dbReference type="EMBL" id="JAG05220.1"/>
    </source>
</evidence>
<dbReference type="EMBL" id="GDHC01012491">
    <property type="protein sequence ID" value="JAQ06138.1"/>
    <property type="molecule type" value="Transcribed_RNA"/>
</dbReference>
<dbReference type="InterPro" id="IPR051432">
    <property type="entry name" value="KCNMA1_auxiliary"/>
</dbReference>
<keyword evidence="11" id="KW-1015">Disulfide bond</keyword>
<evidence type="ECO:0000313" key="16">
    <source>
        <dbReference type="EMBL" id="JAG05221.1"/>
    </source>
</evidence>